<comment type="caution">
    <text evidence="2">The sequence shown here is derived from an EMBL/GenBank/DDBJ whole genome shotgun (WGS) entry which is preliminary data.</text>
</comment>
<protein>
    <recommendedName>
        <fullName evidence="1">DUF7908 domain-containing protein</fullName>
    </recommendedName>
</protein>
<proteinExistence type="predicted"/>
<gene>
    <name evidence="2" type="ORF">LTR82_013740</name>
</gene>
<evidence type="ECO:0000259" key="1">
    <source>
        <dbReference type="Pfam" id="PF25485"/>
    </source>
</evidence>
<evidence type="ECO:0000313" key="2">
    <source>
        <dbReference type="EMBL" id="KAK0313123.1"/>
    </source>
</evidence>
<evidence type="ECO:0000313" key="3">
    <source>
        <dbReference type="Proteomes" id="UP001168146"/>
    </source>
</evidence>
<dbReference type="Pfam" id="PF25485">
    <property type="entry name" value="DUF7908"/>
    <property type="match status" value="1"/>
</dbReference>
<accession>A0AAN6FDV9</accession>
<dbReference type="Proteomes" id="UP001168146">
    <property type="component" value="Unassembled WGS sequence"/>
</dbReference>
<reference evidence="2" key="1">
    <citation type="submission" date="2021-12" db="EMBL/GenBank/DDBJ databases">
        <title>Black yeast isolated from Biological Soil Crust.</title>
        <authorList>
            <person name="Kurbessoian T."/>
        </authorList>
    </citation>
    <scope>NUCLEOTIDE SEQUENCE</scope>
    <source>
        <strain evidence="2">CCFEE 5208</strain>
    </source>
</reference>
<organism evidence="2 3">
    <name type="scientific">Friedmanniomyces endolithicus</name>
    <dbReference type="NCBI Taxonomy" id="329885"/>
    <lineage>
        <taxon>Eukaryota</taxon>
        <taxon>Fungi</taxon>
        <taxon>Dikarya</taxon>
        <taxon>Ascomycota</taxon>
        <taxon>Pezizomycotina</taxon>
        <taxon>Dothideomycetes</taxon>
        <taxon>Dothideomycetidae</taxon>
        <taxon>Mycosphaerellales</taxon>
        <taxon>Teratosphaeriaceae</taxon>
        <taxon>Friedmanniomyces</taxon>
    </lineage>
</organism>
<dbReference type="InterPro" id="IPR057230">
    <property type="entry name" value="DUF7908"/>
</dbReference>
<dbReference type="AlphaFoldDB" id="A0AAN6FDV9"/>
<name>A0AAN6FDV9_9PEZI</name>
<sequence length="258" mass="27835">MYWRSAAALSLASLSLVDRVCGSLVTVTEYPSACSAVYTAGTGTVTVVQSTVTVQPQSWNDAIVNSGTPFVLEVASPPAGSMRKRQASDVAYLTANGNTTTDGSLATHFRIANGLLTSINGGYASASSNAVHQPFALFASVGSIETTFAVSNLTLGWNNTAFSGDAAEFFKVPAGLVSNAQVIVRFSGSIDPRWSPILLTAMPGQFSYHWRSGSANFRSDRCLAIWKLISVDNRFHFAFNVRWLTDFHRAFGQRVMWR</sequence>
<feature type="domain" description="DUF7908" evidence="1">
    <location>
        <begin position="66"/>
        <end position="203"/>
    </location>
</feature>
<dbReference type="EMBL" id="JASUXU010000062">
    <property type="protein sequence ID" value="KAK0313123.1"/>
    <property type="molecule type" value="Genomic_DNA"/>
</dbReference>